<feature type="binding site" evidence="8">
    <location>
        <position position="70"/>
    </location>
    <ligand>
        <name>GTP</name>
        <dbReference type="ChEBI" id="CHEBI:37565"/>
    </ligand>
</feature>
<dbReference type="CDD" id="cd02503">
    <property type="entry name" value="MobA"/>
    <property type="match status" value="1"/>
</dbReference>
<evidence type="ECO:0000259" key="9">
    <source>
        <dbReference type="Pfam" id="PF12804"/>
    </source>
</evidence>
<feature type="binding site" evidence="8">
    <location>
        <begin position="12"/>
        <end position="14"/>
    </location>
    <ligand>
        <name>GTP</name>
        <dbReference type="ChEBI" id="CHEBI:37565"/>
    </ligand>
</feature>
<evidence type="ECO:0000256" key="5">
    <source>
        <dbReference type="ARBA" id="ARBA00022842"/>
    </source>
</evidence>
<dbReference type="InterPro" id="IPR013482">
    <property type="entry name" value="Molybde_CF_guanTrfase"/>
</dbReference>
<dbReference type="GO" id="GO:1902758">
    <property type="term" value="P:bis(molybdopterin guanine dinucleotide)molybdenum biosynthetic process"/>
    <property type="evidence" value="ECO:0007669"/>
    <property type="project" value="TreeGrafter"/>
</dbReference>
<accession>A0A7X4LJX7</accession>
<comment type="function">
    <text evidence="8">Transfers a GMP moiety from GTP to Mo-molybdopterin (Mo-MPT) cofactor (Moco or molybdenum cofactor) to form Mo-molybdopterin guanine dinucleotide (Mo-MGD) cofactor.</text>
</comment>
<keyword evidence="11" id="KW-1185">Reference proteome</keyword>
<dbReference type="AlphaFoldDB" id="A0A7X4LJX7"/>
<keyword evidence="10" id="KW-0548">Nucleotidyltransferase</keyword>
<name>A0A7X4LJX7_9VIBR</name>
<dbReference type="Pfam" id="PF12804">
    <property type="entry name" value="NTP_transf_3"/>
    <property type="match status" value="1"/>
</dbReference>
<dbReference type="Gene3D" id="3.90.550.10">
    <property type="entry name" value="Spore Coat Polysaccharide Biosynthesis Protein SpsA, Chain A"/>
    <property type="match status" value="1"/>
</dbReference>
<dbReference type="PANTHER" id="PTHR19136:SF81">
    <property type="entry name" value="MOLYBDENUM COFACTOR GUANYLYLTRANSFERASE"/>
    <property type="match status" value="1"/>
</dbReference>
<gene>
    <name evidence="8 10" type="primary">mobA</name>
    <name evidence="10" type="ORF">F9817_08430</name>
</gene>
<feature type="binding site" evidence="8">
    <location>
        <position position="25"/>
    </location>
    <ligand>
        <name>GTP</name>
        <dbReference type="ChEBI" id="CHEBI:37565"/>
    </ligand>
</feature>
<feature type="domain" description="MobA-like NTP transferase" evidence="9">
    <location>
        <begin position="10"/>
        <end position="158"/>
    </location>
</feature>
<sequence length="195" mass="21991">MLSPSQTTWVILAGGQASRMGGHDKGLVQLNQMPLIEHVIERLRPQTSHIVINANRNLSTYQAYAPVIKDLFSEYPGPLAGMHAGLTASKNEWVGFVPCDCPRLHKDLVTRFCAHVTDGIDVLVATDGDKQQPVFALMHRRVLPKLTEFLQRGERKLMFFIRECRFQEVDFSDAPECFLNLNTPQELAKFGELTQ</sequence>
<comment type="cofactor">
    <cofactor evidence="8">
        <name>Mg(2+)</name>
        <dbReference type="ChEBI" id="CHEBI:18420"/>
    </cofactor>
</comment>
<keyword evidence="3 8" id="KW-0479">Metal-binding</keyword>
<dbReference type="EMBL" id="WEKT01000011">
    <property type="protein sequence ID" value="MZI93221.1"/>
    <property type="molecule type" value="Genomic_DNA"/>
</dbReference>
<reference evidence="10 11" key="1">
    <citation type="submission" date="2019-10" db="EMBL/GenBank/DDBJ databases">
        <title>Vibrio sp. nov. isolated from a shrimp pond.</title>
        <authorList>
            <person name="Gomez-Gil B."/>
            <person name="Enciso-Ibarra J."/>
            <person name="Enciso-Ibarra K."/>
            <person name="Bolan-Mejia C."/>
        </authorList>
    </citation>
    <scope>NUCLEOTIDE SEQUENCE [LARGE SCALE GENOMIC DNA]</scope>
    <source>
        <strain evidence="10 11">CAIM 722</strain>
    </source>
</reference>
<comment type="similarity">
    <text evidence="8">Belongs to the MobA family.</text>
</comment>
<organism evidence="10 11">
    <name type="scientific">Vibrio eleionomae</name>
    <dbReference type="NCBI Taxonomy" id="2653505"/>
    <lineage>
        <taxon>Bacteria</taxon>
        <taxon>Pseudomonadati</taxon>
        <taxon>Pseudomonadota</taxon>
        <taxon>Gammaproteobacteria</taxon>
        <taxon>Vibrionales</taxon>
        <taxon>Vibrionaceae</taxon>
        <taxon>Vibrio</taxon>
    </lineage>
</organism>
<feature type="binding site" evidence="8">
    <location>
        <position position="100"/>
    </location>
    <ligand>
        <name>GTP</name>
        <dbReference type="ChEBI" id="CHEBI:37565"/>
    </ligand>
</feature>
<dbReference type="GO" id="GO:0061603">
    <property type="term" value="F:molybdenum cofactor guanylyltransferase activity"/>
    <property type="evidence" value="ECO:0007669"/>
    <property type="project" value="UniProtKB-EC"/>
</dbReference>
<comment type="catalytic activity">
    <reaction evidence="8">
        <text>Mo-molybdopterin + GTP + H(+) = Mo-molybdopterin guanine dinucleotide + diphosphate</text>
        <dbReference type="Rhea" id="RHEA:34243"/>
        <dbReference type="ChEBI" id="CHEBI:15378"/>
        <dbReference type="ChEBI" id="CHEBI:33019"/>
        <dbReference type="ChEBI" id="CHEBI:37565"/>
        <dbReference type="ChEBI" id="CHEBI:71302"/>
        <dbReference type="ChEBI" id="CHEBI:71310"/>
        <dbReference type="EC" id="2.7.7.77"/>
    </reaction>
</comment>
<dbReference type="GO" id="GO:0005737">
    <property type="term" value="C:cytoplasm"/>
    <property type="evidence" value="ECO:0007669"/>
    <property type="project" value="UniProtKB-SubCell"/>
</dbReference>
<evidence type="ECO:0000256" key="7">
    <source>
        <dbReference type="ARBA" id="ARBA00023150"/>
    </source>
</evidence>
<evidence type="ECO:0000256" key="4">
    <source>
        <dbReference type="ARBA" id="ARBA00022741"/>
    </source>
</evidence>
<proteinExistence type="inferred from homology"/>
<dbReference type="HAMAP" id="MF_00316">
    <property type="entry name" value="MobA"/>
    <property type="match status" value="1"/>
</dbReference>
<keyword evidence="2 8" id="KW-0808">Transferase</keyword>
<comment type="domain">
    <text evidence="8">The N-terminal domain determines nucleotide recognition and specific binding, while the C-terminal domain determines the specific binding to the target protein.</text>
</comment>
<evidence type="ECO:0000256" key="2">
    <source>
        <dbReference type="ARBA" id="ARBA00022679"/>
    </source>
</evidence>
<feature type="binding site" evidence="8">
    <location>
        <position position="53"/>
    </location>
    <ligand>
        <name>GTP</name>
        <dbReference type="ChEBI" id="CHEBI:37565"/>
    </ligand>
</feature>
<dbReference type="GO" id="GO:0005525">
    <property type="term" value="F:GTP binding"/>
    <property type="evidence" value="ECO:0007669"/>
    <property type="project" value="UniProtKB-UniRule"/>
</dbReference>
<feature type="binding site" evidence="8">
    <location>
        <position position="100"/>
    </location>
    <ligand>
        <name>Mg(2+)</name>
        <dbReference type="ChEBI" id="CHEBI:18420"/>
    </ligand>
</feature>
<keyword evidence="5 8" id="KW-0460">Magnesium</keyword>
<evidence type="ECO:0000256" key="1">
    <source>
        <dbReference type="ARBA" id="ARBA00022490"/>
    </source>
</evidence>
<dbReference type="InterPro" id="IPR025877">
    <property type="entry name" value="MobA-like_NTP_Trfase"/>
</dbReference>
<evidence type="ECO:0000256" key="3">
    <source>
        <dbReference type="ARBA" id="ARBA00022723"/>
    </source>
</evidence>
<comment type="caution">
    <text evidence="10">The sequence shown here is derived from an EMBL/GenBank/DDBJ whole genome shotgun (WGS) entry which is preliminary data.</text>
</comment>
<dbReference type="RefSeq" id="WP_161154522.1">
    <property type="nucleotide sequence ID" value="NZ_WEKT01000011.1"/>
</dbReference>
<keyword evidence="6 8" id="KW-0342">GTP-binding</keyword>
<comment type="subcellular location">
    <subcellularLocation>
        <location evidence="8">Cytoplasm</location>
    </subcellularLocation>
</comment>
<dbReference type="InterPro" id="IPR029044">
    <property type="entry name" value="Nucleotide-diphossugar_trans"/>
</dbReference>
<dbReference type="NCBIfam" id="TIGR02665">
    <property type="entry name" value="molyb_mobA"/>
    <property type="match status" value="1"/>
</dbReference>
<evidence type="ECO:0000313" key="11">
    <source>
        <dbReference type="Proteomes" id="UP000462621"/>
    </source>
</evidence>
<keyword evidence="7 8" id="KW-0501">Molybdenum cofactor biosynthesis</keyword>
<dbReference type="EC" id="2.7.7.77" evidence="8"/>
<keyword evidence="4 8" id="KW-0547">Nucleotide-binding</keyword>
<dbReference type="GO" id="GO:0046872">
    <property type="term" value="F:metal ion binding"/>
    <property type="evidence" value="ECO:0007669"/>
    <property type="project" value="UniProtKB-KW"/>
</dbReference>
<dbReference type="SUPFAM" id="SSF53448">
    <property type="entry name" value="Nucleotide-diphospho-sugar transferases"/>
    <property type="match status" value="1"/>
</dbReference>
<protein>
    <recommendedName>
        <fullName evidence="8">Molybdenum cofactor guanylyltransferase</fullName>
        <shortName evidence="8">MoCo guanylyltransferase</shortName>
        <ecNumber evidence="8">2.7.7.77</ecNumber>
    </recommendedName>
    <alternativeName>
        <fullName evidence="8">GTP:molybdopterin guanylyltransferase</fullName>
    </alternativeName>
    <alternativeName>
        <fullName evidence="8">Mo-MPT guanylyltransferase</fullName>
    </alternativeName>
    <alternativeName>
        <fullName evidence="8">Molybdopterin guanylyltransferase</fullName>
    </alternativeName>
    <alternativeName>
        <fullName evidence="8">Molybdopterin-guanine dinucleotide synthase</fullName>
        <shortName evidence="8">MGD synthase</shortName>
    </alternativeName>
</protein>
<evidence type="ECO:0000256" key="8">
    <source>
        <dbReference type="HAMAP-Rule" id="MF_00316"/>
    </source>
</evidence>
<keyword evidence="1 8" id="KW-0963">Cytoplasm</keyword>
<dbReference type="Proteomes" id="UP000462621">
    <property type="component" value="Unassembled WGS sequence"/>
</dbReference>
<evidence type="ECO:0000313" key="10">
    <source>
        <dbReference type="EMBL" id="MZI93221.1"/>
    </source>
</evidence>
<dbReference type="PANTHER" id="PTHR19136">
    <property type="entry name" value="MOLYBDENUM COFACTOR GUANYLYLTRANSFERASE"/>
    <property type="match status" value="1"/>
</dbReference>
<comment type="subunit">
    <text evidence="8">Monomer.</text>
</comment>
<evidence type="ECO:0000256" key="6">
    <source>
        <dbReference type="ARBA" id="ARBA00023134"/>
    </source>
</evidence>